<keyword evidence="2" id="KW-0378">Hydrolase</keyword>
<dbReference type="InterPro" id="IPR052708">
    <property type="entry name" value="PxpC"/>
</dbReference>
<evidence type="ECO:0000256" key="2">
    <source>
        <dbReference type="ARBA" id="ARBA00022801"/>
    </source>
</evidence>
<evidence type="ECO:0000256" key="3">
    <source>
        <dbReference type="ARBA" id="ARBA00022840"/>
    </source>
</evidence>
<gene>
    <name evidence="6" type="ORF">F1599_12065</name>
</gene>
<proteinExistence type="predicted"/>
<protein>
    <submittedName>
        <fullName evidence="6">Biotin-dependent carboxyltransferase family protein</fullName>
    </submittedName>
</protein>
<feature type="region of interest" description="Disordered" evidence="4">
    <location>
        <begin position="365"/>
        <end position="390"/>
    </location>
</feature>
<accession>A0A5M8AUV8</accession>
<evidence type="ECO:0000313" key="6">
    <source>
        <dbReference type="EMBL" id="KAA6124624.1"/>
    </source>
</evidence>
<comment type="caution">
    <text evidence="6">The sequence shown here is derived from an EMBL/GenBank/DDBJ whole genome shotgun (WGS) entry which is preliminary data.</text>
</comment>
<dbReference type="Gene3D" id="2.40.100.10">
    <property type="entry name" value="Cyclophilin-like"/>
    <property type="match status" value="1"/>
</dbReference>
<name>A0A5M8AUV8_9BURK</name>
<dbReference type="GO" id="GO:0005524">
    <property type="term" value="F:ATP binding"/>
    <property type="evidence" value="ECO:0007669"/>
    <property type="project" value="UniProtKB-KW"/>
</dbReference>
<dbReference type="AlphaFoldDB" id="A0A5M8AUV8"/>
<dbReference type="EMBL" id="VWRN01000031">
    <property type="protein sequence ID" value="KAA6124624.1"/>
    <property type="molecule type" value="Genomic_DNA"/>
</dbReference>
<evidence type="ECO:0000313" key="7">
    <source>
        <dbReference type="Proteomes" id="UP000324324"/>
    </source>
</evidence>
<feature type="compositionally biased region" description="Low complexity" evidence="4">
    <location>
        <begin position="184"/>
        <end position="206"/>
    </location>
</feature>
<dbReference type="GO" id="GO:0016787">
    <property type="term" value="F:hydrolase activity"/>
    <property type="evidence" value="ECO:0007669"/>
    <property type="project" value="UniProtKB-KW"/>
</dbReference>
<evidence type="ECO:0000256" key="4">
    <source>
        <dbReference type="SAM" id="MobiDB-lite"/>
    </source>
</evidence>
<dbReference type="SMART" id="SM00797">
    <property type="entry name" value="AHS2"/>
    <property type="match status" value="1"/>
</dbReference>
<evidence type="ECO:0000256" key="1">
    <source>
        <dbReference type="ARBA" id="ARBA00022741"/>
    </source>
</evidence>
<keyword evidence="6" id="KW-0808">Transferase</keyword>
<keyword evidence="3" id="KW-0067">ATP-binding</keyword>
<dbReference type="Pfam" id="PF02626">
    <property type="entry name" value="CT_A_B"/>
    <property type="match status" value="1"/>
</dbReference>
<dbReference type="PANTHER" id="PTHR43309:SF3">
    <property type="entry name" value="5-OXOPROLINASE SUBUNIT C"/>
    <property type="match status" value="1"/>
</dbReference>
<dbReference type="InterPro" id="IPR029000">
    <property type="entry name" value="Cyclophilin-like_dom_sf"/>
</dbReference>
<reference evidence="6 7" key="1">
    <citation type="submission" date="2019-09" db="EMBL/GenBank/DDBJ databases">
        <title>Isolation of a novel species in the genus Cupriavidus from patients with sepsis using whole genome sequencing.</title>
        <authorList>
            <person name="Kweon O.J."/>
            <person name="Lee M.-K."/>
        </authorList>
    </citation>
    <scope>NUCLEOTIDE SEQUENCE [LARGE SCALE GENOMIC DNA]</scope>
    <source>
        <strain evidence="6 7">MKL-01</strain>
    </source>
</reference>
<dbReference type="Proteomes" id="UP000324324">
    <property type="component" value="Unassembled WGS sequence"/>
</dbReference>
<dbReference type="SUPFAM" id="SSF50891">
    <property type="entry name" value="Cyclophilin-like"/>
    <property type="match status" value="1"/>
</dbReference>
<dbReference type="RefSeq" id="WP_150083249.1">
    <property type="nucleotide sequence ID" value="NZ_VWRN01000031.1"/>
</dbReference>
<evidence type="ECO:0000259" key="5">
    <source>
        <dbReference type="SMART" id="SM00797"/>
    </source>
</evidence>
<dbReference type="GO" id="GO:0016740">
    <property type="term" value="F:transferase activity"/>
    <property type="evidence" value="ECO:0007669"/>
    <property type="project" value="UniProtKB-KW"/>
</dbReference>
<dbReference type="InterPro" id="IPR003778">
    <property type="entry name" value="CT_A_B"/>
</dbReference>
<dbReference type="PANTHER" id="PTHR43309">
    <property type="entry name" value="5-OXOPROLINASE SUBUNIT C"/>
    <property type="match status" value="1"/>
</dbReference>
<feature type="region of interest" description="Disordered" evidence="4">
    <location>
        <begin position="176"/>
        <end position="217"/>
    </location>
</feature>
<feature type="domain" description="Carboxyltransferase" evidence="5">
    <location>
        <begin position="23"/>
        <end position="350"/>
    </location>
</feature>
<keyword evidence="1" id="KW-0547">Nucleotide-binding</keyword>
<organism evidence="6 7">
    <name type="scientific">Cupriavidus cauae</name>
    <dbReference type="NCBI Taxonomy" id="2608999"/>
    <lineage>
        <taxon>Bacteria</taxon>
        <taxon>Pseudomonadati</taxon>
        <taxon>Pseudomonadota</taxon>
        <taxon>Betaproteobacteria</taxon>
        <taxon>Burkholderiales</taxon>
        <taxon>Burkholderiaceae</taxon>
        <taxon>Cupriavidus</taxon>
    </lineage>
</organism>
<sequence>MIEILRPGALASIQDLGRNGMRRFGVGGTGALDSLALRVGNLLLGNEPGAAAIEFTLGRATLRFHADLRIALTGAEGRADLDGEPVWCWHAFDVRAGSTLTLPAPRGGTRTYLCVAGGIDVPLAMGSRSTDLKAGFGGHQGRALRRGDRLAALRPGFGPAPLPPIGVLAPAWALPSPLSPSSPPQQSQQSSSPSQPLQWWQSPQSLRTPQSSLSAASADGRALPIRMLPGLEYDQFEADAQQALWQAEWIVTPNSNRMGFRLEGPALARRPGAPELLSHGVVPGVMQVPPGGQPIVLMADAQTTGGYPKIGVVIEADLWRLAQAPLGAAVRFHRVSLEEAEAARMQVQTYLRQIARAVAWQSEARTGAQAPAARRRAMTRRLSPADAMLP</sequence>
<keyword evidence="7" id="KW-1185">Reference proteome</keyword>